<keyword evidence="19" id="KW-1185">Reference proteome</keyword>
<dbReference type="InterPro" id="IPR008271">
    <property type="entry name" value="Ser/Thr_kinase_AS"/>
</dbReference>
<reference evidence="17 19" key="1">
    <citation type="journal article" date="2008" name="Science">
        <title>The Physcomitrella genome reveals evolutionary insights into the conquest of land by plants.</title>
        <authorList>
            <person name="Rensing S."/>
            <person name="Lang D."/>
            <person name="Zimmer A."/>
            <person name="Terry A."/>
            <person name="Salamov A."/>
            <person name="Shapiro H."/>
            <person name="Nishiyama T."/>
            <person name="Perroud P.-F."/>
            <person name="Lindquist E."/>
            <person name="Kamisugi Y."/>
            <person name="Tanahashi T."/>
            <person name="Sakakibara K."/>
            <person name="Fujita T."/>
            <person name="Oishi K."/>
            <person name="Shin-I T."/>
            <person name="Kuroki Y."/>
            <person name="Toyoda A."/>
            <person name="Suzuki Y."/>
            <person name="Hashimoto A."/>
            <person name="Yamaguchi K."/>
            <person name="Sugano A."/>
            <person name="Kohara Y."/>
            <person name="Fujiyama A."/>
            <person name="Anterola A."/>
            <person name="Aoki S."/>
            <person name="Ashton N."/>
            <person name="Barbazuk W.B."/>
            <person name="Barker E."/>
            <person name="Bennetzen J."/>
            <person name="Bezanilla M."/>
            <person name="Blankenship R."/>
            <person name="Cho S.H."/>
            <person name="Dutcher S."/>
            <person name="Estelle M."/>
            <person name="Fawcett J.A."/>
            <person name="Gundlach H."/>
            <person name="Hanada K."/>
            <person name="Heyl A."/>
            <person name="Hicks K.A."/>
            <person name="Hugh J."/>
            <person name="Lohr M."/>
            <person name="Mayer K."/>
            <person name="Melkozernov A."/>
            <person name="Murata T."/>
            <person name="Nelson D."/>
            <person name="Pils B."/>
            <person name="Prigge M."/>
            <person name="Reiss B."/>
            <person name="Renner T."/>
            <person name="Rombauts S."/>
            <person name="Rushton P."/>
            <person name="Sanderfoot A."/>
            <person name="Schween G."/>
            <person name="Shiu S.-H."/>
            <person name="Stueber K."/>
            <person name="Theodoulou F.L."/>
            <person name="Tu H."/>
            <person name="Van de Peer Y."/>
            <person name="Verrier P.J."/>
            <person name="Waters E."/>
            <person name="Wood A."/>
            <person name="Yang L."/>
            <person name="Cove D."/>
            <person name="Cuming A."/>
            <person name="Hasebe M."/>
            <person name="Lucas S."/>
            <person name="Mishler D.B."/>
            <person name="Reski R."/>
            <person name="Grigoriev I."/>
            <person name="Quatrano R.S."/>
            <person name="Boore J.L."/>
        </authorList>
    </citation>
    <scope>NUCLEOTIDE SEQUENCE [LARGE SCALE GENOMIC DNA]</scope>
    <source>
        <strain evidence="18 19">cv. Gransden 2004</strain>
    </source>
</reference>
<dbReference type="GO" id="GO:0004674">
    <property type="term" value="F:protein serine/threonine kinase activity"/>
    <property type="evidence" value="ECO:0007669"/>
    <property type="project" value="UniProtKB-KW"/>
</dbReference>
<dbReference type="GeneID" id="112290248"/>
<dbReference type="GO" id="GO:0004672">
    <property type="term" value="F:protein kinase activity"/>
    <property type="evidence" value="ECO:0000318"/>
    <property type="project" value="GO_Central"/>
</dbReference>
<keyword evidence="5" id="KW-0812">Transmembrane</keyword>
<dbReference type="GO" id="GO:0002229">
    <property type="term" value="P:defense response to oomycetes"/>
    <property type="evidence" value="ECO:0007669"/>
    <property type="project" value="UniProtKB-ARBA"/>
</dbReference>
<dbReference type="OrthoDB" id="2013020at2759"/>
<evidence type="ECO:0000256" key="12">
    <source>
        <dbReference type="ARBA" id="ARBA00023170"/>
    </source>
</evidence>
<dbReference type="SUPFAM" id="SSF56112">
    <property type="entry name" value="Protein kinase-like (PK-like)"/>
    <property type="match status" value="1"/>
</dbReference>
<dbReference type="PROSITE" id="PS50011">
    <property type="entry name" value="PROTEIN_KINASE_DOM"/>
    <property type="match status" value="1"/>
</dbReference>
<dbReference type="Gene3D" id="1.10.510.10">
    <property type="entry name" value="Transferase(Phosphotransferase) domain 1"/>
    <property type="match status" value="1"/>
</dbReference>
<dbReference type="PaxDb" id="3218-PP1S133_62V6.1"/>
<evidence type="ECO:0000256" key="8">
    <source>
        <dbReference type="ARBA" id="ARBA00022777"/>
    </source>
</evidence>
<evidence type="ECO:0000256" key="1">
    <source>
        <dbReference type="ARBA" id="ARBA00004251"/>
    </source>
</evidence>
<dbReference type="PROSITE" id="PS00107">
    <property type="entry name" value="PROTEIN_KINASE_ATP"/>
    <property type="match status" value="1"/>
</dbReference>
<reference evidence="17 19" key="2">
    <citation type="journal article" date="2018" name="Plant J.">
        <title>The Physcomitrella patens chromosome-scale assembly reveals moss genome structure and evolution.</title>
        <authorList>
            <person name="Lang D."/>
            <person name="Ullrich K.K."/>
            <person name="Murat F."/>
            <person name="Fuchs J."/>
            <person name="Jenkins J."/>
            <person name="Haas F.B."/>
            <person name="Piednoel M."/>
            <person name="Gundlach H."/>
            <person name="Van Bel M."/>
            <person name="Meyberg R."/>
            <person name="Vives C."/>
            <person name="Morata J."/>
            <person name="Symeonidi A."/>
            <person name="Hiss M."/>
            <person name="Muchero W."/>
            <person name="Kamisugi Y."/>
            <person name="Saleh O."/>
            <person name="Blanc G."/>
            <person name="Decker E.L."/>
            <person name="van Gessel N."/>
            <person name="Grimwood J."/>
            <person name="Hayes R.D."/>
            <person name="Graham S.W."/>
            <person name="Gunter L.E."/>
            <person name="McDaniel S.F."/>
            <person name="Hoernstein S.N.W."/>
            <person name="Larsson A."/>
            <person name="Li F.W."/>
            <person name="Perroud P.F."/>
            <person name="Phillips J."/>
            <person name="Ranjan P."/>
            <person name="Rokshar D.S."/>
            <person name="Rothfels C.J."/>
            <person name="Schneider L."/>
            <person name="Shu S."/>
            <person name="Stevenson D.W."/>
            <person name="Thummler F."/>
            <person name="Tillich M."/>
            <person name="Villarreal Aguilar J.C."/>
            <person name="Widiez T."/>
            <person name="Wong G.K."/>
            <person name="Wymore A."/>
            <person name="Zhang Y."/>
            <person name="Zimmer A.D."/>
            <person name="Quatrano R.S."/>
            <person name="Mayer K.F.X."/>
            <person name="Goodstein D."/>
            <person name="Casacuberta J.M."/>
            <person name="Vandepoele K."/>
            <person name="Reski R."/>
            <person name="Cuming A.C."/>
            <person name="Tuskan G.A."/>
            <person name="Maumus F."/>
            <person name="Salse J."/>
            <person name="Schmutz J."/>
            <person name="Rensing S.A."/>
        </authorList>
    </citation>
    <scope>NUCLEOTIDE SEQUENCE [LARGE SCALE GENOMIC DNA]</scope>
    <source>
        <strain evidence="18 19">cv. Gransden 2004</strain>
    </source>
</reference>
<feature type="binding site" evidence="14">
    <location>
        <position position="213"/>
    </location>
    <ligand>
        <name>ATP</name>
        <dbReference type="ChEBI" id="CHEBI:30616"/>
    </ligand>
</feature>
<evidence type="ECO:0000256" key="14">
    <source>
        <dbReference type="PROSITE-ProRule" id="PRU10141"/>
    </source>
</evidence>
<evidence type="ECO:0000256" key="10">
    <source>
        <dbReference type="ARBA" id="ARBA00022989"/>
    </source>
</evidence>
<dbReference type="STRING" id="3218.A0A2K1JKU4"/>
<evidence type="ECO:0000259" key="16">
    <source>
        <dbReference type="PROSITE" id="PS50011"/>
    </source>
</evidence>
<dbReference type="EMBL" id="ABEU02000013">
    <property type="protein sequence ID" value="PNR42161.1"/>
    <property type="molecule type" value="Genomic_DNA"/>
</dbReference>
<keyword evidence="4" id="KW-0808">Transferase</keyword>
<dbReference type="AlphaFoldDB" id="A0A2K1JKU4"/>
<evidence type="ECO:0000256" key="13">
    <source>
        <dbReference type="ARBA" id="ARBA00023180"/>
    </source>
</evidence>
<dbReference type="InterPro" id="IPR011009">
    <property type="entry name" value="Kinase-like_dom_sf"/>
</dbReference>
<dbReference type="GO" id="GO:0005524">
    <property type="term" value="F:ATP binding"/>
    <property type="evidence" value="ECO:0007669"/>
    <property type="project" value="UniProtKB-UniRule"/>
</dbReference>
<reference evidence="18" key="3">
    <citation type="submission" date="2020-12" db="UniProtKB">
        <authorList>
            <consortium name="EnsemblPlants"/>
        </authorList>
    </citation>
    <scope>IDENTIFICATION</scope>
</reference>
<keyword evidence="11" id="KW-0472">Membrane</keyword>
<dbReference type="Pfam" id="PF07714">
    <property type="entry name" value="PK_Tyr_Ser-Thr"/>
    <property type="match status" value="1"/>
</dbReference>
<evidence type="ECO:0000313" key="19">
    <source>
        <dbReference type="Proteomes" id="UP000006727"/>
    </source>
</evidence>
<keyword evidence="10" id="KW-1133">Transmembrane helix</keyword>
<dbReference type="EnsemblPlants" id="Pp3c13_4780V3.1">
    <property type="protein sequence ID" value="Pp3c13_4780V3.1"/>
    <property type="gene ID" value="Pp3c13_4780"/>
</dbReference>
<keyword evidence="2" id="KW-1003">Cell membrane</keyword>
<evidence type="ECO:0000256" key="15">
    <source>
        <dbReference type="RuleBase" id="RU000304"/>
    </source>
</evidence>
<comment type="subcellular location">
    <subcellularLocation>
        <location evidence="1">Cell membrane</location>
        <topology evidence="1">Single-pass type I membrane protein</topology>
    </subcellularLocation>
</comment>
<evidence type="ECO:0000256" key="9">
    <source>
        <dbReference type="ARBA" id="ARBA00022840"/>
    </source>
</evidence>
<name>A0A2K1JKU4_PHYPA</name>
<comment type="similarity">
    <text evidence="15">Belongs to the protein kinase superfamily.</text>
</comment>
<evidence type="ECO:0000256" key="6">
    <source>
        <dbReference type="ARBA" id="ARBA00022729"/>
    </source>
</evidence>
<gene>
    <name evidence="18" type="primary">LOC112290248</name>
    <name evidence="17" type="ORF">PHYPA_016990</name>
</gene>
<proteinExistence type="inferred from homology"/>
<sequence>MEASTSGVKDYLITDEPVLLEDSTGIKDYLITDKTVSPENGRSSEQRHSWLGHLQGYYDFLPTDASNIYPTTNSSDLNSSKDSSIVKSSKCSAIVESSHSTVRSSKSWGNTGSATDARMSEFMKDWVEDTSSKVGIPDPDDLAYIEGYKAPKSVRSKSLSDLNPFRVSHLVIQEYTWKRVMAITRDKEITVGHGSFGVVYKGTLENKTHVAVKILAATSKQGDLEFYNEVELLSKLNHINLVKLLGCCQENRKRVLVYEYAEEGCLYEYLHGGRPSLDWKTRLRIALDSARGIEYLHFGCTPRIIHRDIKSRNILVAKGSVAKVADFGLSKLTGEGDNSDQSEFITDVKGTPGYLDPEYCRTNTLNHNSDIYSFGVVLLEIATGKKPTVDAAHISEWVKAQMKSAGVIKVIDPKLGNEYNIKSAKTVINLALSCLHQCSKNRPDIREVVKRLGAAADEASKNPKKNIWFKRA</sequence>
<keyword evidence="13" id="KW-0325">Glycoprotein</keyword>
<keyword evidence="12" id="KW-0675">Receptor</keyword>
<evidence type="ECO:0000256" key="4">
    <source>
        <dbReference type="ARBA" id="ARBA00022679"/>
    </source>
</evidence>
<dbReference type="RefSeq" id="XP_024392119.1">
    <property type="nucleotide sequence ID" value="XM_024536351.2"/>
</dbReference>
<dbReference type="OMA" id="CCDIARG"/>
<feature type="domain" description="Protein kinase" evidence="16">
    <location>
        <begin position="185"/>
        <end position="469"/>
    </location>
</feature>
<evidence type="ECO:0000256" key="3">
    <source>
        <dbReference type="ARBA" id="ARBA00022527"/>
    </source>
</evidence>
<dbReference type="SMART" id="SM00220">
    <property type="entry name" value="S_TKc"/>
    <property type="match status" value="1"/>
</dbReference>
<dbReference type="EnsemblPlants" id="Pp3c13_4780V3.2">
    <property type="protein sequence ID" value="Pp3c13_4780V3.2"/>
    <property type="gene ID" value="Pp3c13_4780"/>
</dbReference>
<dbReference type="PANTHER" id="PTHR48006">
    <property type="entry name" value="LEUCINE-RICH REPEAT-CONTAINING PROTEIN DDB_G0281931-RELATED"/>
    <property type="match status" value="1"/>
</dbReference>
<evidence type="ECO:0000313" key="17">
    <source>
        <dbReference type="EMBL" id="PNR42161.1"/>
    </source>
</evidence>
<evidence type="ECO:0000256" key="7">
    <source>
        <dbReference type="ARBA" id="ARBA00022741"/>
    </source>
</evidence>
<evidence type="ECO:0000256" key="2">
    <source>
        <dbReference type="ARBA" id="ARBA00022475"/>
    </source>
</evidence>
<organism evidence="17">
    <name type="scientific">Physcomitrium patens</name>
    <name type="common">Spreading-leaved earth moss</name>
    <name type="synonym">Physcomitrella patens</name>
    <dbReference type="NCBI Taxonomy" id="3218"/>
    <lineage>
        <taxon>Eukaryota</taxon>
        <taxon>Viridiplantae</taxon>
        <taxon>Streptophyta</taxon>
        <taxon>Embryophyta</taxon>
        <taxon>Bryophyta</taxon>
        <taxon>Bryophytina</taxon>
        <taxon>Bryopsida</taxon>
        <taxon>Funariidae</taxon>
        <taxon>Funariales</taxon>
        <taxon>Funariaceae</taxon>
        <taxon>Physcomitrium</taxon>
    </lineage>
</organism>
<dbReference type="PANTHER" id="PTHR48006:SF84">
    <property type="entry name" value="REPEAT TRANSMEMBRANE PROTEIN KINASE, PUTATIVE, EXPRESSED-RELATED"/>
    <property type="match status" value="1"/>
</dbReference>
<accession>A0A2K1JKU4</accession>
<protein>
    <recommendedName>
        <fullName evidence="16">Protein kinase domain-containing protein</fullName>
    </recommendedName>
</protein>
<keyword evidence="6" id="KW-0732">Signal</keyword>
<dbReference type="InterPro" id="IPR051824">
    <property type="entry name" value="LRR_Rcpt-Like_S/T_Kinase"/>
</dbReference>
<dbReference type="PROSITE" id="PS00108">
    <property type="entry name" value="PROTEIN_KINASE_ST"/>
    <property type="match status" value="1"/>
</dbReference>
<dbReference type="FunFam" id="1.10.510.10:FF:000240">
    <property type="entry name" value="Lectin-domain containing receptor kinase A4.3"/>
    <property type="match status" value="1"/>
</dbReference>
<dbReference type="InterPro" id="IPR017441">
    <property type="entry name" value="Protein_kinase_ATP_BS"/>
</dbReference>
<evidence type="ECO:0000256" key="11">
    <source>
        <dbReference type="ARBA" id="ARBA00023136"/>
    </source>
</evidence>
<dbReference type="InterPro" id="IPR001245">
    <property type="entry name" value="Ser-Thr/Tyr_kinase_cat_dom"/>
</dbReference>
<evidence type="ECO:0000256" key="5">
    <source>
        <dbReference type="ARBA" id="ARBA00022692"/>
    </source>
</evidence>
<dbReference type="Gene3D" id="3.30.200.20">
    <property type="entry name" value="Phosphorylase Kinase, domain 1"/>
    <property type="match status" value="1"/>
</dbReference>
<dbReference type="InterPro" id="IPR000719">
    <property type="entry name" value="Prot_kinase_dom"/>
</dbReference>
<keyword evidence="8" id="KW-0418">Kinase</keyword>
<keyword evidence="3 15" id="KW-0723">Serine/threonine-protein kinase</keyword>
<dbReference type="KEGG" id="ppp:112290248"/>
<keyword evidence="9 14" id="KW-0067">ATP-binding</keyword>
<dbReference type="Gramene" id="Pp3c13_4780V3.2">
    <property type="protein sequence ID" value="Pp3c13_4780V3.2"/>
    <property type="gene ID" value="Pp3c13_4780"/>
</dbReference>
<dbReference type="CDD" id="cd14066">
    <property type="entry name" value="STKc_IRAK"/>
    <property type="match status" value="1"/>
</dbReference>
<keyword evidence="7 14" id="KW-0547">Nucleotide-binding</keyword>
<evidence type="ECO:0000313" key="18">
    <source>
        <dbReference type="EnsemblPlants" id="Pp3c13_4780V3.1"/>
    </source>
</evidence>
<dbReference type="Gramene" id="Pp3c13_4780V3.1">
    <property type="protein sequence ID" value="Pp3c13_4780V3.1"/>
    <property type="gene ID" value="Pp3c13_4780"/>
</dbReference>
<dbReference type="GO" id="GO:0005886">
    <property type="term" value="C:plasma membrane"/>
    <property type="evidence" value="ECO:0007669"/>
    <property type="project" value="UniProtKB-SubCell"/>
</dbReference>
<dbReference type="Proteomes" id="UP000006727">
    <property type="component" value="Chromosome 13"/>
</dbReference>